<dbReference type="Proteomes" id="UP001597094">
    <property type="component" value="Unassembled WGS sequence"/>
</dbReference>
<gene>
    <name evidence="1" type="ORF">ACFQ2O_20600</name>
</gene>
<name>A0ABW3SUN2_9BACT</name>
<proteinExistence type="predicted"/>
<comment type="caution">
    <text evidence="1">The sequence shown here is derived from an EMBL/GenBank/DDBJ whole genome shotgun (WGS) entry which is preliminary data.</text>
</comment>
<dbReference type="EMBL" id="JBHTLD010000321">
    <property type="protein sequence ID" value="MFD1188619.1"/>
    <property type="molecule type" value="Genomic_DNA"/>
</dbReference>
<evidence type="ECO:0008006" key="3">
    <source>
        <dbReference type="Google" id="ProtNLM"/>
    </source>
</evidence>
<reference evidence="2" key="1">
    <citation type="journal article" date="2019" name="Int. J. Syst. Evol. Microbiol.">
        <title>The Global Catalogue of Microorganisms (GCM) 10K type strain sequencing project: providing services to taxonomists for standard genome sequencing and annotation.</title>
        <authorList>
            <consortium name="The Broad Institute Genomics Platform"/>
            <consortium name="The Broad Institute Genome Sequencing Center for Infectious Disease"/>
            <person name="Wu L."/>
            <person name="Ma J."/>
        </authorList>
    </citation>
    <scope>NUCLEOTIDE SEQUENCE [LARGE SCALE GENOMIC DNA]</scope>
    <source>
        <strain evidence="2">JCM 31319</strain>
    </source>
</reference>
<dbReference type="RefSeq" id="WP_377532544.1">
    <property type="nucleotide sequence ID" value="NZ_JBHTLD010000321.1"/>
</dbReference>
<evidence type="ECO:0000313" key="2">
    <source>
        <dbReference type="Proteomes" id="UP001597094"/>
    </source>
</evidence>
<protein>
    <recommendedName>
        <fullName evidence="3">Lipoprotein</fullName>
    </recommendedName>
</protein>
<evidence type="ECO:0000313" key="1">
    <source>
        <dbReference type="EMBL" id="MFD1188619.1"/>
    </source>
</evidence>
<dbReference type="PROSITE" id="PS51257">
    <property type="entry name" value="PROKAR_LIPOPROTEIN"/>
    <property type="match status" value="1"/>
</dbReference>
<accession>A0ABW3SUN2</accession>
<sequence length="127" mass="14825">MIKIRTAIPAIGLLIMYACGVPESMQDFDSNTWKNDRYSCQNQRAALVDDFDKIRKELYGKKEYVIRNLLGKPDSEELLEGNQRLYFYYFEPGAQCENKRQLSESNRVQIRINSVGKISEVGYYRPI</sequence>
<keyword evidence="2" id="KW-1185">Reference proteome</keyword>
<organism evidence="1 2">
    <name type="scientific">Pontibacter rugosus</name>
    <dbReference type="NCBI Taxonomy" id="1745966"/>
    <lineage>
        <taxon>Bacteria</taxon>
        <taxon>Pseudomonadati</taxon>
        <taxon>Bacteroidota</taxon>
        <taxon>Cytophagia</taxon>
        <taxon>Cytophagales</taxon>
        <taxon>Hymenobacteraceae</taxon>
        <taxon>Pontibacter</taxon>
    </lineage>
</organism>